<evidence type="ECO:0000313" key="23">
    <source>
        <dbReference type="Proteomes" id="UP000283834"/>
    </source>
</evidence>
<accession>A0A396G851</accession>
<dbReference type="InterPro" id="IPR008880">
    <property type="entry name" value="Trigger_fac_C"/>
</dbReference>
<evidence type="ECO:0000313" key="25">
    <source>
        <dbReference type="Proteomes" id="UP000283992"/>
    </source>
</evidence>
<evidence type="ECO:0000313" key="17">
    <source>
        <dbReference type="EMBL" id="RGT40003.1"/>
    </source>
</evidence>
<dbReference type="GO" id="GO:0015031">
    <property type="term" value="P:protein transport"/>
    <property type="evidence" value="ECO:0007669"/>
    <property type="project" value="InterPro"/>
</dbReference>
<sequence length="414" mass="46835">MWYNKKQAVKKTGRGSYRKWKGKKMKKKLIAVIAGVFLMGSLTGCSSQLSNEYITIKQYKGLEVPQVEATELTDDQVTNYVNYFLQADATRTEVTDRAAQTGDTVNIDYVGKVDGVEFQGGSAQGTDLELGSGSFIGANGDYQGFEDQIVGHNKGEQFDITVQFPDTYMNTEMAGKVAVFTITLNGIYTVDVPKLTDKWVKENSVEATTVKEYKKEIKEKIENQQMYQNLLNALVDQIEVKKDLPKDKVKEQKEAIINQYESTAEYYQMELGDYLTQYMGMTEDQFKEKAQTVAENTVRNQMAVELLCEKKNLEPTDKEYEIGLKQYAALAGYRTDQIAEYEEKNGKENIEQSIMQEKAAKYLQKSCVQVEQEDETTNENAKDTQNSTTENKDQNTDQSSDESSDQSSTDNAQE</sequence>
<dbReference type="EMBL" id="QRIA01000024">
    <property type="protein sequence ID" value="RHG16014.1"/>
    <property type="molecule type" value="Genomic_DNA"/>
</dbReference>
<proteinExistence type="inferred from homology"/>
<dbReference type="GO" id="GO:0051301">
    <property type="term" value="P:cell division"/>
    <property type="evidence" value="ECO:0007669"/>
    <property type="project" value="UniProtKB-KW"/>
</dbReference>
<dbReference type="Proteomes" id="UP000283992">
    <property type="component" value="Unassembled WGS sequence"/>
</dbReference>
<dbReference type="Pfam" id="PF05698">
    <property type="entry name" value="Trigger_C"/>
    <property type="match status" value="1"/>
</dbReference>
<dbReference type="Proteomes" id="UP000283834">
    <property type="component" value="Unassembled WGS sequence"/>
</dbReference>
<evidence type="ECO:0000313" key="15">
    <source>
        <dbReference type="EMBL" id="RGM23829.1"/>
    </source>
</evidence>
<dbReference type="SUPFAM" id="SSF54534">
    <property type="entry name" value="FKBP-like"/>
    <property type="match status" value="1"/>
</dbReference>
<evidence type="ECO:0000256" key="8">
    <source>
        <dbReference type="ARBA" id="ARBA00023306"/>
    </source>
</evidence>
<dbReference type="PROSITE" id="PS50059">
    <property type="entry name" value="FKBP_PPIASE"/>
    <property type="match status" value="1"/>
</dbReference>
<reference evidence="22 23" key="1">
    <citation type="submission" date="2018-08" db="EMBL/GenBank/DDBJ databases">
        <title>A genome reference for cultivated species of the human gut microbiota.</title>
        <authorList>
            <person name="Zou Y."/>
            <person name="Xue W."/>
            <person name="Luo G."/>
        </authorList>
    </citation>
    <scope>NUCLEOTIDE SEQUENCE [LARGE SCALE GENOMIC DNA]</scope>
    <source>
        <strain evidence="17 23">AF19-16AC</strain>
        <strain evidence="16 28">AF27-4BH</strain>
        <strain evidence="21 25">AM12-54</strain>
        <strain evidence="20 24">AM21-18</strain>
        <strain evidence="19 27">AM22-7AC</strain>
        <strain evidence="18 26">AM32-6</strain>
        <strain evidence="15 22">TF01-20-2</strain>
    </source>
</reference>
<dbReference type="GO" id="GO:0003755">
    <property type="term" value="F:peptidyl-prolyl cis-trans isomerase activity"/>
    <property type="evidence" value="ECO:0007669"/>
    <property type="project" value="UniProtKB-KW"/>
</dbReference>
<keyword evidence="4" id="KW-0132">Cell division</keyword>
<dbReference type="InterPro" id="IPR027304">
    <property type="entry name" value="Trigger_fact/SurA_dom_sf"/>
</dbReference>
<dbReference type="Gene3D" id="3.10.50.40">
    <property type="match status" value="1"/>
</dbReference>
<evidence type="ECO:0000313" key="28">
    <source>
        <dbReference type="Proteomes" id="UP000286137"/>
    </source>
</evidence>
<evidence type="ECO:0000256" key="5">
    <source>
        <dbReference type="ARBA" id="ARBA00023110"/>
    </source>
</evidence>
<keyword evidence="5 10" id="KW-0697">Rotamase</keyword>
<dbReference type="Gene3D" id="1.10.3120.10">
    <property type="entry name" value="Trigger factor, C-terminal domain"/>
    <property type="match status" value="1"/>
</dbReference>
<evidence type="ECO:0000256" key="6">
    <source>
        <dbReference type="ARBA" id="ARBA00023186"/>
    </source>
</evidence>
<feature type="domain" description="PPIase FKBP-type" evidence="12">
    <location>
        <begin position="102"/>
        <end position="198"/>
    </location>
</feature>
<evidence type="ECO:0000256" key="7">
    <source>
        <dbReference type="ARBA" id="ARBA00023235"/>
    </source>
</evidence>
<evidence type="ECO:0000256" key="10">
    <source>
        <dbReference type="PROSITE-ProRule" id="PRU00277"/>
    </source>
</evidence>
<dbReference type="NCBIfam" id="TIGR00115">
    <property type="entry name" value="tig"/>
    <property type="match status" value="1"/>
</dbReference>
<dbReference type="GO" id="GO:0006457">
    <property type="term" value="P:protein folding"/>
    <property type="evidence" value="ECO:0007669"/>
    <property type="project" value="InterPro"/>
</dbReference>
<keyword evidence="7 10" id="KW-0413">Isomerase</keyword>
<organism evidence="18 26">
    <name type="scientific">Mediterraneibacter gnavus</name>
    <name type="common">Ruminococcus gnavus</name>
    <dbReference type="NCBI Taxonomy" id="33038"/>
    <lineage>
        <taxon>Bacteria</taxon>
        <taxon>Bacillati</taxon>
        <taxon>Bacillota</taxon>
        <taxon>Clostridia</taxon>
        <taxon>Lachnospirales</taxon>
        <taxon>Lachnospiraceae</taxon>
        <taxon>Mediterraneibacter</taxon>
    </lineage>
</organism>
<dbReference type="Proteomes" id="UP000285697">
    <property type="component" value="Unassembled WGS sequence"/>
</dbReference>
<comment type="subcellular location">
    <subcellularLocation>
        <location evidence="2">Cytoplasm</location>
    </subcellularLocation>
</comment>
<dbReference type="InterPro" id="IPR037041">
    <property type="entry name" value="Trigger_fac_C_sf"/>
</dbReference>
<evidence type="ECO:0000313" key="14">
    <source>
        <dbReference type="EMBL" id="NSI57664.1"/>
    </source>
</evidence>
<evidence type="ECO:0000256" key="1">
    <source>
        <dbReference type="ARBA" id="ARBA00000971"/>
    </source>
</evidence>
<evidence type="ECO:0000313" key="24">
    <source>
        <dbReference type="Proteomes" id="UP000283981"/>
    </source>
</evidence>
<keyword evidence="6" id="KW-0143">Chaperone</keyword>
<dbReference type="SUPFAM" id="SSF109998">
    <property type="entry name" value="Triger factor/SurA peptide-binding domain-like"/>
    <property type="match status" value="1"/>
</dbReference>
<evidence type="ECO:0000313" key="13">
    <source>
        <dbReference type="EMBL" id="NSI20048.1"/>
    </source>
</evidence>
<evidence type="ECO:0000313" key="22">
    <source>
        <dbReference type="Proteomes" id="UP000260808"/>
    </source>
</evidence>
<dbReference type="EMBL" id="QRWQ01000004">
    <property type="protein sequence ID" value="RGT40003.1"/>
    <property type="molecule type" value="Genomic_DNA"/>
</dbReference>
<dbReference type="EMBL" id="JAAIRM010000021">
    <property type="protein sequence ID" value="NSI20048.1"/>
    <property type="molecule type" value="Genomic_DNA"/>
</dbReference>
<gene>
    <name evidence="18" type="primary">tig</name>
    <name evidence="21" type="ORF">DW142_05340</name>
    <name evidence="20" type="ORF">DW243_08425</name>
    <name evidence="19" type="ORF">DW270_13700</name>
    <name evidence="18" type="ORF">DW812_04335</name>
    <name evidence="17" type="ORF">DWX36_05435</name>
    <name evidence="16" type="ORF">DWY88_04760</name>
    <name evidence="15" type="ORF">DXC31_05865</name>
    <name evidence="13" type="ORF">G4958_11915</name>
    <name evidence="14" type="ORF">G4993_04525</name>
</gene>
<comment type="catalytic activity">
    <reaction evidence="1 10">
        <text>[protein]-peptidylproline (omega=180) = [protein]-peptidylproline (omega=0)</text>
        <dbReference type="Rhea" id="RHEA:16237"/>
        <dbReference type="Rhea" id="RHEA-COMP:10747"/>
        <dbReference type="Rhea" id="RHEA-COMP:10748"/>
        <dbReference type="ChEBI" id="CHEBI:83833"/>
        <dbReference type="ChEBI" id="CHEBI:83834"/>
        <dbReference type="EC" id="5.2.1.8"/>
    </reaction>
</comment>
<feature type="region of interest" description="Disordered" evidence="11">
    <location>
        <begin position="365"/>
        <end position="414"/>
    </location>
</feature>
<evidence type="ECO:0000313" key="26">
    <source>
        <dbReference type="Proteomes" id="UP000284472"/>
    </source>
</evidence>
<evidence type="ECO:0000313" key="21">
    <source>
        <dbReference type="EMBL" id="RHJ14519.1"/>
    </source>
</evidence>
<dbReference type="EMBL" id="QRTJ01000006">
    <property type="protein sequence ID" value="RGQ69947.1"/>
    <property type="molecule type" value="Genomic_DNA"/>
</dbReference>
<dbReference type="Pfam" id="PF00254">
    <property type="entry name" value="FKBP_C"/>
    <property type="match status" value="1"/>
</dbReference>
<evidence type="ECO:0000313" key="16">
    <source>
        <dbReference type="EMBL" id="RGQ69947.1"/>
    </source>
</evidence>
<evidence type="ECO:0000313" key="20">
    <source>
        <dbReference type="EMBL" id="RHG84415.1"/>
    </source>
</evidence>
<dbReference type="EMBL" id="QRIS01000012">
    <property type="protein sequence ID" value="RHG84415.1"/>
    <property type="molecule type" value="Genomic_DNA"/>
</dbReference>
<evidence type="ECO:0000313" key="18">
    <source>
        <dbReference type="EMBL" id="RHD08077.1"/>
    </source>
</evidence>
<dbReference type="AlphaFoldDB" id="A0A396G851"/>
<evidence type="ECO:0000256" key="2">
    <source>
        <dbReference type="ARBA" id="ARBA00004496"/>
    </source>
</evidence>
<evidence type="ECO:0000259" key="12">
    <source>
        <dbReference type="PROSITE" id="PS50059"/>
    </source>
</evidence>
<dbReference type="Proteomes" id="UP000286137">
    <property type="component" value="Unassembled WGS sequence"/>
</dbReference>
<dbReference type="GO" id="GO:0005737">
    <property type="term" value="C:cytoplasm"/>
    <property type="evidence" value="ECO:0007669"/>
    <property type="project" value="UniProtKB-SubCell"/>
</dbReference>
<dbReference type="InterPro" id="IPR046357">
    <property type="entry name" value="PPIase_dom_sf"/>
</dbReference>
<feature type="compositionally biased region" description="Low complexity" evidence="11">
    <location>
        <begin position="405"/>
        <end position="414"/>
    </location>
</feature>
<evidence type="ECO:0000256" key="11">
    <source>
        <dbReference type="SAM" id="MobiDB-lite"/>
    </source>
</evidence>
<dbReference type="FunFam" id="3.10.50.40:FF:000001">
    <property type="entry name" value="Trigger factor"/>
    <property type="match status" value="1"/>
</dbReference>
<dbReference type="InterPro" id="IPR005215">
    <property type="entry name" value="Trig_fac"/>
</dbReference>
<dbReference type="PIRSF" id="PIRSF003095">
    <property type="entry name" value="Trigger_factor"/>
    <property type="match status" value="1"/>
</dbReference>
<dbReference type="EMBL" id="QSIR01000004">
    <property type="protein sequence ID" value="RHD08077.1"/>
    <property type="molecule type" value="Genomic_DNA"/>
</dbReference>
<dbReference type="Proteomes" id="UP000283981">
    <property type="component" value="Unassembled WGS sequence"/>
</dbReference>
<evidence type="ECO:0000256" key="9">
    <source>
        <dbReference type="ARBA" id="ARBA00024849"/>
    </source>
</evidence>
<dbReference type="EMBL" id="QRLN01000005">
    <property type="protein sequence ID" value="RHJ14519.1"/>
    <property type="molecule type" value="Genomic_DNA"/>
</dbReference>
<dbReference type="Proteomes" id="UP001296580">
    <property type="component" value="Unassembled WGS sequence"/>
</dbReference>
<evidence type="ECO:0000256" key="3">
    <source>
        <dbReference type="ARBA" id="ARBA00005464"/>
    </source>
</evidence>
<comment type="function">
    <text evidence="9">Involved in protein export. Acts as a chaperone by maintaining the newly synthesized protein in an open conformation. Functions as a peptidyl-prolyl cis-trans isomerase.</text>
</comment>
<dbReference type="InterPro" id="IPR001179">
    <property type="entry name" value="PPIase_FKBP_dom"/>
</dbReference>
<evidence type="ECO:0000256" key="4">
    <source>
        <dbReference type="ARBA" id="ARBA00022618"/>
    </source>
</evidence>
<dbReference type="EMBL" id="QSSX01000010">
    <property type="protein sequence ID" value="RGM23829.1"/>
    <property type="molecule type" value="Genomic_DNA"/>
</dbReference>
<name>A0A396G851_MEDGN</name>
<dbReference type="Proteomes" id="UP001296643">
    <property type="component" value="Unassembled WGS sequence"/>
</dbReference>
<comment type="caution">
    <text evidence="18">The sequence shown here is derived from an EMBL/GenBank/DDBJ whole genome shotgun (WGS) entry which is preliminary data.</text>
</comment>
<dbReference type="EC" id="5.2.1.8" evidence="10"/>
<reference evidence="13" key="2">
    <citation type="journal article" date="2020" name="Cell Host Microbe">
        <title>Functional and Genomic Variation between Human-Derived Isolates of Lachnospiraceae Reveals Inter- and Intra-Species Diversity.</title>
        <authorList>
            <person name="Sorbara M.T."/>
            <person name="Littmann E.R."/>
            <person name="Fontana E."/>
            <person name="Moody T.U."/>
            <person name="Kohout C.E."/>
            <person name="Gjonbalaj M."/>
            <person name="Eaton V."/>
            <person name="Seok R."/>
            <person name="Leiner I.M."/>
            <person name="Pamer E.G."/>
        </authorList>
    </citation>
    <scope>NUCLEOTIDE SEQUENCE</scope>
    <source>
        <strain evidence="14">MSK.15.32</strain>
        <strain evidence="13">MSK.22.53</strain>
    </source>
</reference>
<dbReference type="Proteomes" id="UP000260808">
    <property type="component" value="Unassembled WGS sequence"/>
</dbReference>
<protein>
    <recommendedName>
        <fullName evidence="10">peptidylprolyl isomerase</fullName>
        <ecNumber evidence="10">5.2.1.8</ecNumber>
    </recommendedName>
</protein>
<comment type="similarity">
    <text evidence="3">Belongs to the FKBP-type PPIase family. Tig subfamily.</text>
</comment>
<keyword evidence="8" id="KW-0131">Cell cycle</keyword>
<dbReference type="EMBL" id="JAAIRV010000005">
    <property type="protein sequence ID" value="NSI57664.1"/>
    <property type="molecule type" value="Genomic_DNA"/>
</dbReference>
<dbReference type="Proteomes" id="UP000284472">
    <property type="component" value="Unassembled WGS sequence"/>
</dbReference>
<reference evidence="13" key="3">
    <citation type="submission" date="2020-02" db="EMBL/GenBank/DDBJ databases">
        <authorList>
            <person name="Littmann E."/>
            <person name="Sorbara M."/>
        </authorList>
    </citation>
    <scope>NUCLEOTIDE SEQUENCE</scope>
    <source>
        <strain evidence="14">MSK.15.32</strain>
        <strain evidence="13">MSK.22.53</strain>
    </source>
</reference>
<evidence type="ECO:0000313" key="19">
    <source>
        <dbReference type="EMBL" id="RHG16014.1"/>
    </source>
</evidence>
<evidence type="ECO:0000313" key="27">
    <source>
        <dbReference type="Proteomes" id="UP000285697"/>
    </source>
</evidence>